<evidence type="ECO:0000259" key="14">
    <source>
        <dbReference type="SMART" id="SM00382"/>
    </source>
</evidence>
<keyword evidence="3" id="KW-0813">Transport</keyword>
<comment type="subcellular location">
    <subcellularLocation>
        <location evidence="1">Membrane</location>
    </subcellularLocation>
</comment>
<comment type="caution">
    <text evidence="15">The sequence shown here is derived from an EMBL/GenBank/DDBJ whole genome shotgun (WGS) entry which is preliminary data.</text>
</comment>
<evidence type="ECO:0000256" key="5">
    <source>
        <dbReference type="ARBA" id="ARBA00022741"/>
    </source>
</evidence>
<feature type="compositionally biased region" description="Polar residues" evidence="13">
    <location>
        <begin position="138"/>
        <end position="161"/>
    </location>
</feature>
<feature type="compositionally biased region" description="Basic and acidic residues" evidence="13">
    <location>
        <begin position="452"/>
        <end position="466"/>
    </location>
</feature>
<evidence type="ECO:0000256" key="1">
    <source>
        <dbReference type="ARBA" id="ARBA00004370"/>
    </source>
</evidence>
<dbReference type="Proteomes" id="UP000830375">
    <property type="component" value="Unassembled WGS sequence"/>
</dbReference>
<gene>
    <name evidence="15" type="ORF">H4Q32_006071</name>
</gene>
<dbReference type="PANTHER" id="PTHR23077">
    <property type="entry name" value="AAA-FAMILY ATPASE"/>
    <property type="match status" value="1"/>
</dbReference>
<dbReference type="SUPFAM" id="SSF54585">
    <property type="entry name" value="Cdc48 domain 2-like"/>
    <property type="match status" value="1"/>
</dbReference>
<evidence type="ECO:0000313" key="15">
    <source>
        <dbReference type="EMBL" id="KAI2652776.1"/>
    </source>
</evidence>
<keyword evidence="4" id="KW-0962">Peroxisome biogenesis</keyword>
<evidence type="ECO:0000313" key="16">
    <source>
        <dbReference type="Proteomes" id="UP000830375"/>
    </source>
</evidence>
<dbReference type="InterPro" id="IPR015343">
    <property type="entry name" value="PEX1-N-lobe"/>
</dbReference>
<keyword evidence="6" id="KW-0378">Hydrolase</keyword>
<keyword evidence="7" id="KW-0067">ATP-binding</keyword>
<dbReference type="SMART" id="SM00382">
    <property type="entry name" value="AAA"/>
    <property type="match status" value="2"/>
</dbReference>
<dbReference type="Pfam" id="PF17862">
    <property type="entry name" value="AAA_lid_3"/>
    <property type="match status" value="1"/>
</dbReference>
<dbReference type="InterPro" id="IPR003959">
    <property type="entry name" value="ATPase_AAA_core"/>
</dbReference>
<evidence type="ECO:0000256" key="3">
    <source>
        <dbReference type="ARBA" id="ARBA00022448"/>
    </source>
</evidence>
<evidence type="ECO:0000256" key="13">
    <source>
        <dbReference type="SAM" id="MobiDB-lite"/>
    </source>
</evidence>
<dbReference type="SUPFAM" id="SSF52540">
    <property type="entry name" value="P-loop containing nucleoside triphosphate hydrolases"/>
    <property type="match status" value="2"/>
</dbReference>
<evidence type="ECO:0000256" key="2">
    <source>
        <dbReference type="ARBA" id="ARBA00006914"/>
    </source>
</evidence>
<dbReference type="InterPro" id="IPR015342">
    <property type="entry name" value="PEX1-N_C-lobe"/>
</dbReference>
<organism evidence="15 16">
    <name type="scientific">Labeo rohita</name>
    <name type="common">Indian major carp</name>
    <name type="synonym">Cyprinus rohita</name>
    <dbReference type="NCBI Taxonomy" id="84645"/>
    <lineage>
        <taxon>Eukaryota</taxon>
        <taxon>Metazoa</taxon>
        <taxon>Chordata</taxon>
        <taxon>Craniata</taxon>
        <taxon>Vertebrata</taxon>
        <taxon>Euteleostomi</taxon>
        <taxon>Actinopterygii</taxon>
        <taxon>Neopterygii</taxon>
        <taxon>Teleostei</taxon>
        <taxon>Ostariophysi</taxon>
        <taxon>Cypriniformes</taxon>
        <taxon>Cyprinidae</taxon>
        <taxon>Labeoninae</taxon>
        <taxon>Labeonini</taxon>
        <taxon>Labeo</taxon>
    </lineage>
</organism>
<feature type="region of interest" description="Disordered" evidence="13">
    <location>
        <begin position="138"/>
        <end position="174"/>
    </location>
</feature>
<reference evidence="15 16" key="1">
    <citation type="submission" date="2022-01" db="EMBL/GenBank/DDBJ databases">
        <title>A high-quality chromosome-level genome assembly of rohu carp, Labeo rohita.</title>
        <authorList>
            <person name="Arick M.A. II"/>
            <person name="Hsu C.-Y."/>
            <person name="Magbanua Z."/>
            <person name="Pechanova O."/>
            <person name="Grover C."/>
            <person name="Miller E."/>
            <person name="Thrash A."/>
            <person name="Ezzel L."/>
            <person name="Alam S."/>
            <person name="Benzie J."/>
            <person name="Hamilton M."/>
            <person name="Karsi A."/>
            <person name="Lawrence M.L."/>
            <person name="Peterson D.G."/>
        </authorList>
    </citation>
    <scope>NUCLEOTIDE SEQUENCE [LARGE SCALE GENOMIC DNA]</scope>
    <source>
        <strain evidence="16">BAU-BD-2019</strain>
        <tissue evidence="15">Blood</tissue>
    </source>
</reference>
<dbReference type="InterPro" id="IPR009010">
    <property type="entry name" value="Asp_de-COase-like_dom_sf"/>
</dbReference>
<name>A0ABQ8LQ41_LABRO</name>
<dbReference type="InterPro" id="IPR027417">
    <property type="entry name" value="P-loop_NTPase"/>
</dbReference>
<keyword evidence="9" id="KW-0472">Membrane</keyword>
<dbReference type="EMBL" id="JACTAM010000019">
    <property type="protein sequence ID" value="KAI2652776.1"/>
    <property type="molecule type" value="Genomic_DNA"/>
</dbReference>
<comment type="similarity">
    <text evidence="2">Belongs to the AAA ATPase family.</text>
</comment>
<dbReference type="InterPro" id="IPR041569">
    <property type="entry name" value="AAA_lid_3"/>
</dbReference>
<dbReference type="Gene3D" id="3.10.330.10">
    <property type="match status" value="1"/>
</dbReference>
<keyword evidence="8" id="KW-0653">Protein transport</keyword>
<dbReference type="PANTHER" id="PTHR23077:SF12">
    <property type="entry name" value="PEROXISOMAL ATPASE PEX1"/>
    <property type="match status" value="1"/>
</dbReference>
<dbReference type="Pfam" id="PF09263">
    <property type="entry name" value="PEX-2N"/>
    <property type="match status" value="1"/>
</dbReference>
<dbReference type="PROSITE" id="PS00674">
    <property type="entry name" value="AAA"/>
    <property type="match status" value="1"/>
</dbReference>
<evidence type="ECO:0000256" key="8">
    <source>
        <dbReference type="ARBA" id="ARBA00022927"/>
    </source>
</evidence>
<evidence type="ECO:0000256" key="10">
    <source>
        <dbReference type="ARBA" id="ARBA00032509"/>
    </source>
</evidence>
<feature type="region of interest" description="Disordered" evidence="13">
    <location>
        <begin position="452"/>
        <end position="471"/>
    </location>
</feature>
<comment type="catalytic activity">
    <reaction evidence="12">
        <text>ATP + H2O = ADP + phosphate + H(+)</text>
        <dbReference type="Rhea" id="RHEA:13065"/>
        <dbReference type="ChEBI" id="CHEBI:15377"/>
        <dbReference type="ChEBI" id="CHEBI:15378"/>
        <dbReference type="ChEBI" id="CHEBI:30616"/>
        <dbReference type="ChEBI" id="CHEBI:43474"/>
        <dbReference type="ChEBI" id="CHEBI:456216"/>
    </reaction>
    <physiologicalReaction direction="left-to-right" evidence="12">
        <dbReference type="Rhea" id="RHEA:13066"/>
    </physiologicalReaction>
</comment>
<keyword evidence="16" id="KW-1185">Reference proteome</keyword>
<dbReference type="InterPro" id="IPR003593">
    <property type="entry name" value="AAA+_ATPase"/>
</dbReference>
<feature type="domain" description="AAA+ ATPase" evidence="14">
    <location>
        <begin position="737"/>
        <end position="856"/>
    </location>
</feature>
<evidence type="ECO:0000256" key="7">
    <source>
        <dbReference type="ARBA" id="ARBA00022840"/>
    </source>
</evidence>
<evidence type="ECO:0000256" key="11">
    <source>
        <dbReference type="ARBA" id="ARBA00034532"/>
    </source>
</evidence>
<dbReference type="SUPFAM" id="SSF50692">
    <property type="entry name" value="ADC-like"/>
    <property type="match status" value="1"/>
</dbReference>
<dbReference type="InterPro" id="IPR003960">
    <property type="entry name" value="ATPase_AAA_CS"/>
</dbReference>
<feature type="domain" description="AAA+ ATPase" evidence="14">
    <location>
        <begin position="512"/>
        <end position="655"/>
    </location>
</feature>
<keyword evidence="5" id="KW-0547">Nucleotide-binding</keyword>
<dbReference type="Gene3D" id="1.10.8.60">
    <property type="match status" value="1"/>
</dbReference>
<evidence type="ECO:0000256" key="6">
    <source>
        <dbReference type="ARBA" id="ARBA00022801"/>
    </source>
</evidence>
<dbReference type="Pfam" id="PF00004">
    <property type="entry name" value="AAA"/>
    <property type="match status" value="2"/>
</dbReference>
<accession>A0ABQ8LQ41</accession>
<proteinExistence type="inferred from homology"/>
<dbReference type="InterPro" id="IPR050168">
    <property type="entry name" value="AAA_ATPase_domain"/>
</dbReference>
<dbReference type="InterPro" id="IPR029067">
    <property type="entry name" value="CDC48_domain_2-like_sf"/>
</dbReference>
<sequence>MLGSQGIQPVTLVFNNSKNCFLHLSSNFATHLCLYENQILELSWGVSAPVFLSWIRSRSSGPEDRELHSMALEQRLLDQIRVVFSEGVFPVWVDQHTVIYIRIASLSPSVPFGRLEQFTELVISPKLHPGVEQLLQTQSADPSQHLQRQNIDARSSSSSAVHQDPVSDHLQSQNEGHWGGIADLKSLVRYLFTRGFEPAKENLAVPTIPTILKDCILRTCGTPPRSVSNLGSCHGDVHILPWNLQEQENWNPGQSALTYGRLSKILSPKELREKVKQAMEKKKIRDEPHKGNDIEEHKENAVVVRMLCHNIKRLQEDQKFNKCEEIYSGRVWIPKVLQRRLRIDPRTAVRIQPLKSTPRVAEAVMVQPLQPLAESEKEEDIQTAFLNWLHAQSHQPLTCLTGRTNVILLPCAEGKEEFVLTVLKPEQQQEDEMFFLSTTVLKKTNVQIVREPHDSDHKGSDHDNENPHLGFPSLSSLGGVEDISRSAFKHISHALMGGPLSHELVSTGRGLRGGALLITGAKGSGKSSFSRALCRKASEELDAHIQVVDCKTLKGKRADTIRQRLEEVFEQAIWRQPSVVLLDDLDHVTGAATSPEHEHGPEAVLRQHIAQSLRDLVDEMVVHSSIVALMVTAQSEHALHQTLTAAQRVEILRSLIAKKNFQDCETTLDLDNLNYKDFRQALQGFTPPSLWGAQLQAPSGAGMERIGGLHQARQLLMDIILLPAKYPLLFSSLPLRQCSGVLLYGAPGTGKTLLAGAVAKESGMNFISIKGPELLSKYIGASEQAVRDVFQRAQQAKPCILFFDEFDSLAPRRGHDNTGVTDRVYVLAATSRPDLIDPALLRPGRLDKSLYCPPPDREARLEILKALTHSVPLAADVDLEQIAVATELFTGADLKALLYNAQLEAIHSSLGPNLLHVGSDDSAGEGDAGLEHSMVLLDPSELPPEDPRHNIWRLYFGSSFESELDNQSLSELNSQCLSGPNSTAPDLTGASVRDPSSCHAPVFMSCLQDGFQELTHEQSERLRDESSLVQIGPSKPGSLICQTHLISALANTRASVSREDWRRYTELYESFGASKENKSQTTASFKAGQRVTLA</sequence>
<protein>
    <recommendedName>
        <fullName evidence="11">Peroxisomal ATPase PEX1</fullName>
    </recommendedName>
    <alternativeName>
        <fullName evidence="10">Peroxin-1</fullName>
    </alternativeName>
</protein>
<evidence type="ECO:0000256" key="12">
    <source>
        <dbReference type="ARBA" id="ARBA00048778"/>
    </source>
</evidence>
<dbReference type="Pfam" id="PF09262">
    <property type="entry name" value="PEX-1N"/>
    <property type="match status" value="1"/>
</dbReference>
<evidence type="ECO:0000256" key="4">
    <source>
        <dbReference type="ARBA" id="ARBA00022593"/>
    </source>
</evidence>
<evidence type="ECO:0000256" key="9">
    <source>
        <dbReference type="ARBA" id="ARBA00023136"/>
    </source>
</evidence>
<dbReference type="Gene3D" id="3.40.50.300">
    <property type="entry name" value="P-loop containing nucleotide triphosphate hydrolases"/>
    <property type="match status" value="2"/>
</dbReference>